<evidence type="ECO:0000259" key="7">
    <source>
        <dbReference type="Pfam" id="PF21981"/>
    </source>
</evidence>
<feature type="domain" description="RecX first three-helical" evidence="8">
    <location>
        <begin position="57"/>
        <end position="96"/>
    </location>
</feature>
<evidence type="ECO:0000256" key="3">
    <source>
        <dbReference type="ARBA" id="ARBA00018111"/>
    </source>
</evidence>
<comment type="caution">
    <text evidence="9">The sequence shown here is derived from an EMBL/GenBank/DDBJ whole genome shotgun (WGS) entry which is preliminary data.</text>
</comment>
<dbReference type="InterPro" id="IPR053925">
    <property type="entry name" value="RecX_HTH_3rd"/>
</dbReference>
<dbReference type="AlphaFoldDB" id="A0A7X3FG34"/>
<evidence type="ECO:0000256" key="1">
    <source>
        <dbReference type="ARBA" id="ARBA00004496"/>
    </source>
</evidence>
<dbReference type="GO" id="GO:0006282">
    <property type="term" value="P:regulation of DNA repair"/>
    <property type="evidence" value="ECO:0007669"/>
    <property type="project" value="UniProtKB-UniRule"/>
</dbReference>
<dbReference type="Proteomes" id="UP000490800">
    <property type="component" value="Unassembled WGS sequence"/>
</dbReference>
<dbReference type="PANTHER" id="PTHR33602:SF1">
    <property type="entry name" value="REGULATORY PROTEIN RECX FAMILY PROTEIN"/>
    <property type="match status" value="1"/>
</dbReference>
<dbReference type="InterPro" id="IPR053924">
    <property type="entry name" value="RecX_HTH_2nd"/>
</dbReference>
<dbReference type="Pfam" id="PF21982">
    <property type="entry name" value="RecX_HTH1"/>
    <property type="match status" value="1"/>
</dbReference>
<dbReference type="PANTHER" id="PTHR33602">
    <property type="entry name" value="REGULATORY PROTEIN RECX FAMILY PROTEIN"/>
    <property type="match status" value="1"/>
</dbReference>
<keyword evidence="4 5" id="KW-0963">Cytoplasm</keyword>
<dbReference type="Pfam" id="PF02631">
    <property type="entry name" value="RecX_HTH2"/>
    <property type="match status" value="1"/>
</dbReference>
<feature type="domain" description="RecX second three-helical" evidence="6">
    <location>
        <begin position="103"/>
        <end position="144"/>
    </location>
</feature>
<organism evidence="9 10">
    <name type="scientific">Paenibacillus lutrae</name>
    <dbReference type="NCBI Taxonomy" id="2078573"/>
    <lineage>
        <taxon>Bacteria</taxon>
        <taxon>Bacillati</taxon>
        <taxon>Bacillota</taxon>
        <taxon>Bacilli</taxon>
        <taxon>Bacillales</taxon>
        <taxon>Paenibacillaceae</taxon>
        <taxon>Paenibacillus</taxon>
    </lineage>
</organism>
<keyword evidence="10" id="KW-1185">Reference proteome</keyword>
<dbReference type="GO" id="GO:0005737">
    <property type="term" value="C:cytoplasm"/>
    <property type="evidence" value="ECO:0007669"/>
    <property type="project" value="UniProtKB-SubCell"/>
</dbReference>
<dbReference type="Pfam" id="PF21981">
    <property type="entry name" value="RecX_HTH3"/>
    <property type="match status" value="1"/>
</dbReference>
<sequence>MIEKQKRNKRRYNVHVDGEYSCSVHEDVLIKYRLLKGEQVDAKWLEEAIREDERHDAYLRAVRFVAVRPRSQHEVRRKLKEIGYEDELIELTINRLLDQKYLDDAEFAKIWTEQRIQYQRKGRNAVRYELAQKGLSKDEISKALSSVDENEELEGAMVVGRKKWKATSGETMDRKRKTASFLLRRGYTSSVTSQVVRTLSNEDFDILDE</sequence>
<dbReference type="EMBL" id="RHLK01000003">
    <property type="protein sequence ID" value="MVO99083.1"/>
    <property type="molecule type" value="Genomic_DNA"/>
</dbReference>
<gene>
    <name evidence="5" type="primary">recX</name>
    <name evidence="9" type="ORF">EDM21_06030</name>
</gene>
<name>A0A7X3FG34_9BACL</name>
<protein>
    <recommendedName>
        <fullName evidence="3 5">Regulatory protein RecX</fullName>
    </recommendedName>
</protein>
<evidence type="ECO:0000313" key="10">
    <source>
        <dbReference type="Proteomes" id="UP000490800"/>
    </source>
</evidence>
<dbReference type="HAMAP" id="MF_01114">
    <property type="entry name" value="RecX"/>
    <property type="match status" value="1"/>
</dbReference>
<comment type="function">
    <text evidence="5">Modulates RecA activity.</text>
</comment>
<evidence type="ECO:0000259" key="8">
    <source>
        <dbReference type="Pfam" id="PF21982"/>
    </source>
</evidence>
<evidence type="ECO:0000259" key="6">
    <source>
        <dbReference type="Pfam" id="PF02631"/>
    </source>
</evidence>
<comment type="subcellular location">
    <subcellularLocation>
        <location evidence="1 5">Cytoplasm</location>
    </subcellularLocation>
</comment>
<dbReference type="InterPro" id="IPR036388">
    <property type="entry name" value="WH-like_DNA-bd_sf"/>
</dbReference>
<evidence type="ECO:0000256" key="5">
    <source>
        <dbReference type="HAMAP-Rule" id="MF_01114"/>
    </source>
</evidence>
<evidence type="ECO:0000256" key="2">
    <source>
        <dbReference type="ARBA" id="ARBA00009695"/>
    </source>
</evidence>
<evidence type="ECO:0000256" key="4">
    <source>
        <dbReference type="ARBA" id="ARBA00022490"/>
    </source>
</evidence>
<feature type="domain" description="RecX third three-helical" evidence="7">
    <location>
        <begin position="151"/>
        <end position="196"/>
    </location>
</feature>
<evidence type="ECO:0000313" key="9">
    <source>
        <dbReference type="EMBL" id="MVO99083.1"/>
    </source>
</evidence>
<reference evidence="9 10" key="1">
    <citation type="journal article" date="2019" name="Microorganisms">
        <title>Paenibacillus lutrae sp. nov., A Chitinolytic Species Isolated from A River Otter in Castril Natural Park, Granada, Spain.</title>
        <authorList>
            <person name="Rodriguez M."/>
            <person name="Reina J.C."/>
            <person name="Bejar V."/>
            <person name="Llamas I."/>
        </authorList>
    </citation>
    <scope>NUCLEOTIDE SEQUENCE [LARGE SCALE GENOMIC DNA]</scope>
    <source>
        <strain evidence="9 10">N10</strain>
    </source>
</reference>
<comment type="similarity">
    <text evidence="2 5">Belongs to the RecX family.</text>
</comment>
<dbReference type="OrthoDB" id="5421057at2"/>
<accession>A0A7X3FG34</accession>
<dbReference type="InterPro" id="IPR003783">
    <property type="entry name" value="Regulatory_RecX"/>
</dbReference>
<dbReference type="Gene3D" id="1.10.10.10">
    <property type="entry name" value="Winged helix-like DNA-binding domain superfamily/Winged helix DNA-binding domain"/>
    <property type="match status" value="3"/>
</dbReference>
<dbReference type="InterPro" id="IPR053926">
    <property type="entry name" value="RecX_HTH_1st"/>
</dbReference>
<proteinExistence type="inferred from homology"/>